<name>A0ABW4ZWG5_9BACL</name>
<evidence type="ECO:0000313" key="2">
    <source>
        <dbReference type="Proteomes" id="UP001597343"/>
    </source>
</evidence>
<organism evidence="1 2">
    <name type="scientific">Tumebacillus lipolyticus</name>
    <dbReference type="NCBI Taxonomy" id="1280370"/>
    <lineage>
        <taxon>Bacteria</taxon>
        <taxon>Bacillati</taxon>
        <taxon>Bacillota</taxon>
        <taxon>Bacilli</taxon>
        <taxon>Bacillales</taxon>
        <taxon>Alicyclobacillaceae</taxon>
        <taxon>Tumebacillus</taxon>
    </lineage>
</organism>
<evidence type="ECO:0008006" key="3">
    <source>
        <dbReference type="Google" id="ProtNLM"/>
    </source>
</evidence>
<comment type="caution">
    <text evidence="1">The sequence shown here is derived from an EMBL/GenBank/DDBJ whole genome shotgun (WGS) entry which is preliminary data.</text>
</comment>
<dbReference type="Proteomes" id="UP001597343">
    <property type="component" value="Unassembled WGS sequence"/>
</dbReference>
<accession>A0ABW4ZWG5</accession>
<proteinExistence type="predicted"/>
<gene>
    <name evidence="1" type="ORF">ACFSOY_08775</name>
</gene>
<keyword evidence="2" id="KW-1185">Reference proteome</keyword>
<sequence>MTDSNDLDHLELEEEPLHDVDLLLLSWTQMAAIEVIVADEEAMEAKTDLTALLMTDYGVTDIALVERTYEHYEVSYVQGGEVKVVRFETTEVESIFEM</sequence>
<dbReference type="EMBL" id="JBHUIO010000005">
    <property type="protein sequence ID" value="MFD2170088.1"/>
    <property type="molecule type" value="Genomic_DNA"/>
</dbReference>
<reference evidence="2" key="1">
    <citation type="journal article" date="2019" name="Int. J. Syst. Evol. Microbiol.">
        <title>The Global Catalogue of Microorganisms (GCM) 10K type strain sequencing project: providing services to taxonomists for standard genome sequencing and annotation.</title>
        <authorList>
            <consortium name="The Broad Institute Genomics Platform"/>
            <consortium name="The Broad Institute Genome Sequencing Center for Infectious Disease"/>
            <person name="Wu L."/>
            <person name="Ma J."/>
        </authorList>
    </citation>
    <scope>NUCLEOTIDE SEQUENCE [LARGE SCALE GENOMIC DNA]</scope>
    <source>
        <strain evidence="2">CGMCC 1.13574</strain>
    </source>
</reference>
<protein>
    <recommendedName>
        <fullName evidence="3">Halobacterial output domain-containing protein</fullName>
    </recommendedName>
</protein>
<evidence type="ECO:0000313" key="1">
    <source>
        <dbReference type="EMBL" id="MFD2170088.1"/>
    </source>
</evidence>
<dbReference type="RefSeq" id="WP_386045745.1">
    <property type="nucleotide sequence ID" value="NZ_JBHUIO010000005.1"/>
</dbReference>